<comment type="caution">
    <text evidence="2">The sequence shown here is derived from an EMBL/GenBank/DDBJ whole genome shotgun (WGS) entry which is preliminary data.</text>
</comment>
<organism evidence="2 3">
    <name type="scientific">Halioxenophilus aromaticivorans</name>
    <dbReference type="NCBI Taxonomy" id="1306992"/>
    <lineage>
        <taxon>Bacteria</taxon>
        <taxon>Pseudomonadati</taxon>
        <taxon>Pseudomonadota</taxon>
        <taxon>Gammaproteobacteria</taxon>
        <taxon>Alteromonadales</taxon>
        <taxon>Alteromonadaceae</taxon>
        <taxon>Halioxenophilus</taxon>
    </lineage>
</organism>
<evidence type="ECO:0000313" key="3">
    <source>
        <dbReference type="Proteomes" id="UP001409585"/>
    </source>
</evidence>
<name>A0AAV3TYP2_9ALTE</name>
<evidence type="ECO:0008006" key="4">
    <source>
        <dbReference type="Google" id="ProtNLM"/>
    </source>
</evidence>
<feature type="transmembrane region" description="Helical" evidence="1">
    <location>
        <begin position="6"/>
        <end position="28"/>
    </location>
</feature>
<keyword evidence="1" id="KW-0812">Transmembrane</keyword>
<gene>
    <name evidence="2" type="ORF">GCM10025791_09470</name>
</gene>
<dbReference type="EMBL" id="BAABLX010000007">
    <property type="protein sequence ID" value="GAA4934614.1"/>
    <property type="molecule type" value="Genomic_DNA"/>
</dbReference>
<evidence type="ECO:0000256" key="1">
    <source>
        <dbReference type="SAM" id="Phobius"/>
    </source>
</evidence>
<keyword evidence="1" id="KW-0472">Membrane</keyword>
<dbReference type="AlphaFoldDB" id="A0AAV3TYP2"/>
<accession>A0AAV3TYP2</accession>
<sequence length="109" mass="12927">MFIKYLFPLIYSAAYGLPLASHIYWDLWPLAHLWLAWALIRQAPYQRRLAAAMSVVEIIIIVTFFARFLSDPEWTIWRTNWFINKVFVLAAFVALLYLVLAKPQYFGKR</sequence>
<protein>
    <recommendedName>
        <fullName evidence="4">Transmembrane protein</fullName>
    </recommendedName>
</protein>
<feature type="transmembrane region" description="Helical" evidence="1">
    <location>
        <begin position="49"/>
        <end position="69"/>
    </location>
</feature>
<proteinExistence type="predicted"/>
<evidence type="ECO:0000313" key="2">
    <source>
        <dbReference type="EMBL" id="GAA4934614.1"/>
    </source>
</evidence>
<keyword evidence="1" id="KW-1133">Transmembrane helix</keyword>
<keyword evidence="3" id="KW-1185">Reference proteome</keyword>
<dbReference type="Proteomes" id="UP001409585">
    <property type="component" value="Unassembled WGS sequence"/>
</dbReference>
<feature type="transmembrane region" description="Helical" evidence="1">
    <location>
        <begin position="81"/>
        <end position="100"/>
    </location>
</feature>
<reference evidence="3" key="1">
    <citation type="journal article" date="2019" name="Int. J. Syst. Evol. Microbiol.">
        <title>The Global Catalogue of Microorganisms (GCM) 10K type strain sequencing project: providing services to taxonomists for standard genome sequencing and annotation.</title>
        <authorList>
            <consortium name="The Broad Institute Genomics Platform"/>
            <consortium name="The Broad Institute Genome Sequencing Center for Infectious Disease"/>
            <person name="Wu L."/>
            <person name="Ma J."/>
        </authorList>
    </citation>
    <scope>NUCLEOTIDE SEQUENCE [LARGE SCALE GENOMIC DNA]</scope>
    <source>
        <strain evidence="3">JCM 19134</strain>
    </source>
</reference>